<dbReference type="InterPro" id="IPR036397">
    <property type="entry name" value="RNaseH_sf"/>
</dbReference>
<evidence type="ECO:0000256" key="1">
    <source>
        <dbReference type="SAM" id="MobiDB-lite"/>
    </source>
</evidence>
<proteinExistence type="predicted"/>
<dbReference type="InterPro" id="IPR012337">
    <property type="entry name" value="RNaseH-like_sf"/>
</dbReference>
<evidence type="ECO:0000313" key="3">
    <source>
        <dbReference type="EMBL" id="RDX80199.1"/>
    </source>
</evidence>
<feature type="non-terminal residue" evidence="3">
    <location>
        <position position="1"/>
    </location>
</feature>
<dbReference type="InterPro" id="IPR001584">
    <property type="entry name" value="Integrase_cat-core"/>
</dbReference>
<dbReference type="EMBL" id="QJKJ01008297">
    <property type="protein sequence ID" value="RDX80199.1"/>
    <property type="molecule type" value="Genomic_DNA"/>
</dbReference>
<feature type="region of interest" description="Disordered" evidence="1">
    <location>
        <begin position="248"/>
        <end position="368"/>
    </location>
</feature>
<sequence length="368" mass="42582">MLGNGTQFASRATAEFYKELKIKQLFTSVEHPPQANGQAEVANKVILRGLRRRLEEAKGRWAEELPQVLWSYHTTPHSTTNETPFCLTFGIEAMIPVEIGEPSPRAALFEPSENEEELRANLDLLQEVREIAHIREYVAKVRAARKHDRKIVPRSFKTRDLVLRKVTQKAESNKLTPTWEGPYRIVEEVGRGAYRLEHLDKRRVPRTWNVATLRINDANRKPARPQNRWSERLIQGPSTINKIYKAQNRRSKRPIRGPFMINEIYKPKTDGRKDRSGVHLRSTKSTRPKMDGRKDRSGVHLRSTKSTRPKTNGRKDRSGVHLRSMESTRPKMDGRKDRSGVHLRSTKSTRPKTDGRKDRSEAHLRMTE</sequence>
<dbReference type="SUPFAM" id="SSF53098">
    <property type="entry name" value="Ribonuclease H-like"/>
    <property type="match status" value="1"/>
</dbReference>
<dbReference type="GO" id="GO:0003676">
    <property type="term" value="F:nucleic acid binding"/>
    <property type="evidence" value="ECO:0007669"/>
    <property type="project" value="InterPro"/>
</dbReference>
<dbReference type="PANTHER" id="PTHR48475:SF2">
    <property type="entry name" value="RIBONUCLEASE H"/>
    <property type="match status" value="1"/>
</dbReference>
<keyword evidence="4" id="KW-1185">Reference proteome</keyword>
<reference evidence="3" key="1">
    <citation type="submission" date="2018-05" db="EMBL/GenBank/DDBJ databases">
        <title>Draft genome of Mucuna pruriens seed.</title>
        <authorList>
            <person name="Nnadi N.E."/>
            <person name="Vos R."/>
            <person name="Hasami M.H."/>
            <person name="Devisetty U.K."/>
            <person name="Aguiy J.C."/>
        </authorList>
    </citation>
    <scope>NUCLEOTIDE SEQUENCE [LARGE SCALE GENOMIC DNA]</scope>
    <source>
        <strain evidence="3">JCA_2017</strain>
    </source>
</reference>
<dbReference type="Gene3D" id="3.30.420.10">
    <property type="entry name" value="Ribonuclease H-like superfamily/Ribonuclease H"/>
    <property type="match status" value="1"/>
</dbReference>
<dbReference type="Proteomes" id="UP000257109">
    <property type="component" value="Unassembled WGS sequence"/>
</dbReference>
<protein>
    <submittedName>
        <fullName evidence="3">Tf2-6</fullName>
    </submittedName>
</protein>
<comment type="caution">
    <text evidence="3">The sequence shown here is derived from an EMBL/GenBank/DDBJ whole genome shotgun (WGS) entry which is preliminary data.</text>
</comment>
<gene>
    <name evidence="3" type="primary">Tf2-6</name>
    <name evidence="3" type="ORF">CR513_39281</name>
</gene>
<dbReference type="PROSITE" id="PS50994">
    <property type="entry name" value="INTEGRASE"/>
    <property type="match status" value="1"/>
</dbReference>
<name>A0A371FPE0_MUCPR</name>
<feature type="compositionally biased region" description="Basic and acidic residues" evidence="1">
    <location>
        <begin position="313"/>
        <end position="340"/>
    </location>
</feature>
<accession>A0A371FPE0</accession>
<dbReference type="AlphaFoldDB" id="A0A371FPE0"/>
<dbReference type="PANTHER" id="PTHR48475">
    <property type="entry name" value="RIBONUCLEASE H"/>
    <property type="match status" value="1"/>
</dbReference>
<organism evidence="3 4">
    <name type="scientific">Mucuna pruriens</name>
    <name type="common">Velvet bean</name>
    <name type="synonym">Dolichos pruriens</name>
    <dbReference type="NCBI Taxonomy" id="157652"/>
    <lineage>
        <taxon>Eukaryota</taxon>
        <taxon>Viridiplantae</taxon>
        <taxon>Streptophyta</taxon>
        <taxon>Embryophyta</taxon>
        <taxon>Tracheophyta</taxon>
        <taxon>Spermatophyta</taxon>
        <taxon>Magnoliopsida</taxon>
        <taxon>eudicotyledons</taxon>
        <taxon>Gunneridae</taxon>
        <taxon>Pentapetalae</taxon>
        <taxon>rosids</taxon>
        <taxon>fabids</taxon>
        <taxon>Fabales</taxon>
        <taxon>Fabaceae</taxon>
        <taxon>Papilionoideae</taxon>
        <taxon>50 kb inversion clade</taxon>
        <taxon>NPAAA clade</taxon>
        <taxon>indigoferoid/millettioid clade</taxon>
        <taxon>Phaseoleae</taxon>
        <taxon>Mucuna</taxon>
    </lineage>
</organism>
<evidence type="ECO:0000313" key="4">
    <source>
        <dbReference type="Proteomes" id="UP000257109"/>
    </source>
</evidence>
<feature type="compositionally biased region" description="Basic and acidic residues" evidence="1">
    <location>
        <begin position="265"/>
        <end position="277"/>
    </location>
</feature>
<feature type="domain" description="Integrase catalytic" evidence="2">
    <location>
        <begin position="1"/>
        <end position="92"/>
    </location>
</feature>
<dbReference type="OrthoDB" id="1909122at2759"/>
<dbReference type="GO" id="GO:0015074">
    <property type="term" value="P:DNA integration"/>
    <property type="evidence" value="ECO:0007669"/>
    <property type="project" value="InterPro"/>
</dbReference>
<feature type="compositionally biased region" description="Basic residues" evidence="1">
    <location>
        <begin position="302"/>
        <end position="312"/>
    </location>
</feature>
<feature type="compositionally biased region" description="Basic and acidic residues" evidence="1">
    <location>
        <begin position="288"/>
        <end position="298"/>
    </location>
</feature>
<evidence type="ECO:0000259" key="2">
    <source>
        <dbReference type="PROSITE" id="PS50994"/>
    </source>
</evidence>
<feature type="compositionally biased region" description="Basic and acidic residues" evidence="1">
    <location>
        <begin position="351"/>
        <end position="368"/>
    </location>
</feature>